<sequence>MGGEDEQYALRLIGVFADVAQLQLRHNHNTSVKSEMNEPFFCALSRRLSEMFIAFITWWPVLLLFIAFYLSIHCKQI</sequence>
<evidence type="ECO:0000313" key="3">
    <source>
        <dbReference type="WBParaSite" id="Hba_19366"/>
    </source>
</evidence>
<accession>A0A1I7XNP8</accession>
<keyword evidence="1" id="KW-0472">Membrane</keyword>
<keyword evidence="1" id="KW-0812">Transmembrane</keyword>
<feature type="transmembrane region" description="Helical" evidence="1">
    <location>
        <begin position="51"/>
        <end position="72"/>
    </location>
</feature>
<name>A0A1I7XNP8_HETBA</name>
<protein>
    <submittedName>
        <fullName evidence="3">Uncharacterized protein</fullName>
    </submittedName>
</protein>
<proteinExistence type="predicted"/>
<evidence type="ECO:0000256" key="1">
    <source>
        <dbReference type="SAM" id="Phobius"/>
    </source>
</evidence>
<keyword evidence="2" id="KW-1185">Reference proteome</keyword>
<dbReference type="WBParaSite" id="Hba_19366">
    <property type="protein sequence ID" value="Hba_19366"/>
    <property type="gene ID" value="Hba_19366"/>
</dbReference>
<keyword evidence="1" id="KW-1133">Transmembrane helix</keyword>
<dbReference type="Proteomes" id="UP000095283">
    <property type="component" value="Unplaced"/>
</dbReference>
<evidence type="ECO:0000313" key="2">
    <source>
        <dbReference type="Proteomes" id="UP000095283"/>
    </source>
</evidence>
<organism evidence="2 3">
    <name type="scientific">Heterorhabditis bacteriophora</name>
    <name type="common">Entomopathogenic nematode worm</name>
    <dbReference type="NCBI Taxonomy" id="37862"/>
    <lineage>
        <taxon>Eukaryota</taxon>
        <taxon>Metazoa</taxon>
        <taxon>Ecdysozoa</taxon>
        <taxon>Nematoda</taxon>
        <taxon>Chromadorea</taxon>
        <taxon>Rhabditida</taxon>
        <taxon>Rhabditina</taxon>
        <taxon>Rhabditomorpha</taxon>
        <taxon>Strongyloidea</taxon>
        <taxon>Heterorhabditidae</taxon>
        <taxon>Heterorhabditis</taxon>
    </lineage>
</organism>
<dbReference type="AlphaFoldDB" id="A0A1I7XNP8"/>
<reference evidence="3" key="1">
    <citation type="submission" date="2016-11" db="UniProtKB">
        <authorList>
            <consortium name="WormBaseParasite"/>
        </authorList>
    </citation>
    <scope>IDENTIFICATION</scope>
</reference>